<evidence type="ECO:0008006" key="3">
    <source>
        <dbReference type="Google" id="ProtNLM"/>
    </source>
</evidence>
<keyword evidence="2" id="KW-1185">Reference proteome</keyword>
<reference evidence="1 2" key="1">
    <citation type="journal article" date="2021" name="BMC Genomics">
        <title>Datura genome reveals duplications of psychoactive alkaloid biosynthetic genes and high mutation rate following tissue culture.</title>
        <authorList>
            <person name="Rajewski A."/>
            <person name="Carter-House D."/>
            <person name="Stajich J."/>
            <person name="Litt A."/>
        </authorList>
    </citation>
    <scope>NUCLEOTIDE SEQUENCE [LARGE SCALE GENOMIC DNA]</scope>
    <source>
        <strain evidence="1">AR-01</strain>
    </source>
</reference>
<name>A0ABS8WGP5_DATST</name>
<protein>
    <recommendedName>
        <fullName evidence="3">Hexosyltransferase</fullName>
    </recommendedName>
</protein>
<dbReference type="Proteomes" id="UP000823775">
    <property type="component" value="Unassembled WGS sequence"/>
</dbReference>
<dbReference type="EMBL" id="JACEIK010007278">
    <property type="protein sequence ID" value="MCE3049988.1"/>
    <property type="molecule type" value="Genomic_DNA"/>
</dbReference>
<comment type="caution">
    <text evidence="1">The sequence shown here is derived from an EMBL/GenBank/DDBJ whole genome shotgun (WGS) entry which is preliminary data.</text>
</comment>
<evidence type="ECO:0000313" key="1">
    <source>
        <dbReference type="EMBL" id="MCE3049988.1"/>
    </source>
</evidence>
<proteinExistence type="predicted"/>
<evidence type="ECO:0000313" key="2">
    <source>
        <dbReference type="Proteomes" id="UP000823775"/>
    </source>
</evidence>
<organism evidence="1 2">
    <name type="scientific">Datura stramonium</name>
    <name type="common">Jimsonweed</name>
    <name type="synonym">Common thornapple</name>
    <dbReference type="NCBI Taxonomy" id="4076"/>
    <lineage>
        <taxon>Eukaryota</taxon>
        <taxon>Viridiplantae</taxon>
        <taxon>Streptophyta</taxon>
        <taxon>Embryophyta</taxon>
        <taxon>Tracheophyta</taxon>
        <taxon>Spermatophyta</taxon>
        <taxon>Magnoliopsida</taxon>
        <taxon>eudicotyledons</taxon>
        <taxon>Gunneridae</taxon>
        <taxon>Pentapetalae</taxon>
        <taxon>asterids</taxon>
        <taxon>lamiids</taxon>
        <taxon>Solanales</taxon>
        <taxon>Solanaceae</taxon>
        <taxon>Solanoideae</taxon>
        <taxon>Datureae</taxon>
        <taxon>Datura</taxon>
    </lineage>
</organism>
<sequence length="129" mass="14647">MQKSDKASNHSIPNKAFIVVESNTAFNDGKGDSLRETWILKRLKYHEPQYWKFGEEGNKYFRHATEVEHVDERSMCCGTPPDCEWKAKGGKMCVASFDWSCSGVCKSVERMKDVHHSCGEGDAICMECC</sequence>
<gene>
    <name evidence="1" type="ORF">HAX54_046246</name>
</gene>
<accession>A0ABS8WGP5</accession>